<dbReference type="InterPro" id="IPR007889">
    <property type="entry name" value="HTH_Psq"/>
</dbReference>
<dbReference type="Proteomes" id="UP001159363">
    <property type="component" value="Chromosome 3"/>
</dbReference>
<name>A0ABQ9HUD1_9NEOP</name>
<dbReference type="Pfam" id="PF05225">
    <property type="entry name" value="HTH_psq"/>
    <property type="match status" value="1"/>
</dbReference>
<accession>A0ABQ9HUD1</accession>
<feature type="region of interest" description="Disordered" evidence="1">
    <location>
        <begin position="32"/>
        <end position="51"/>
    </location>
</feature>
<feature type="domain" description="HTH psq-type" evidence="2">
    <location>
        <begin position="1"/>
        <end position="22"/>
    </location>
</feature>
<keyword evidence="4" id="KW-1185">Reference proteome</keyword>
<organism evidence="3 4">
    <name type="scientific">Dryococelus australis</name>
    <dbReference type="NCBI Taxonomy" id="614101"/>
    <lineage>
        <taxon>Eukaryota</taxon>
        <taxon>Metazoa</taxon>
        <taxon>Ecdysozoa</taxon>
        <taxon>Arthropoda</taxon>
        <taxon>Hexapoda</taxon>
        <taxon>Insecta</taxon>
        <taxon>Pterygota</taxon>
        <taxon>Neoptera</taxon>
        <taxon>Polyneoptera</taxon>
        <taxon>Phasmatodea</taxon>
        <taxon>Verophasmatodea</taxon>
        <taxon>Anareolatae</taxon>
        <taxon>Phasmatidae</taxon>
        <taxon>Eurycanthinae</taxon>
        <taxon>Dryococelus</taxon>
    </lineage>
</organism>
<reference evidence="3 4" key="1">
    <citation type="submission" date="2023-02" db="EMBL/GenBank/DDBJ databases">
        <title>LHISI_Scaffold_Assembly.</title>
        <authorList>
            <person name="Stuart O.P."/>
            <person name="Cleave R."/>
            <person name="Magrath M.J.L."/>
            <person name="Mikheyev A.S."/>
        </authorList>
    </citation>
    <scope>NUCLEOTIDE SEQUENCE [LARGE SCALE GENOMIC DNA]</scope>
    <source>
        <strain evidence="3">Daus_M_001</strain>
        <tissue evidence="3">Leg muscle</tissue>
    </source>
</reference>
<proteinExistence type="predicted"/>
<evidence type="ECO:0000313" key="4">
    <source>
        <dbReference type="Proteomes" id="UP001159363"/>
    </source>
</evidence>
<evidence type="ECO:0000313" key="3">
    <source>
        <dbReference type="EMBL" id="KAJ8887998.1"/>
    </source>
</evidence>
<sequence length="164" mass="18622">MGTFKAAKHFNVPLTTLERRVQKVRDGKSYMEEAEKVHHKKKRNSNFSKASPDYVVKILHSERNTTKSRRSGKTSVLTSTPNKDELVAAESVKQIKSKVCHKRPLNQEKSSNVSKKTQKVTCRLFGESSKSKTHDSSSNFDEDSDDASCVYCNELYSRYEAQEG</sequence>
<feature type="region of interest" description="Disordered" evidence="1">
    <location>
        <begin position="60"/>
        <end position="82"/>
    </location>
</feature>
<gene>
    <name evidence="3" type="ORF">PR048_007483</name>
</gene>
<evidence type="ECO:0000256" key="1">
    <source>
        <dbReference type="SAM" id="MobiDB-lite"/>
    </source>
</evidence>
<feature type="region of interest" description="Disordered" evidence="1">
    <location>
        <begin position="124"/>
        <end position="146"/>
    </location>
</feature>
<comment type="caution">
    <text evidence="3">The sequence shown here is derived from an EMBL/GenBank/DDBJ whole genome shotgun (WGS) entry which is preliminary data.</text>
</comment>
<dbReference type="EMBL" id="JARBHB010000003">
    <property type="protein sequence ID" value="KAJ8887998.1"/>
    <property type="molecule type" value="Genomic_DNA"/>
</dbReference>
<evidence type="ECO:0000259" key="2">
    <source>
        <dbReference type="Pfam" id="PF05225"/>
    </source>
</evidence>
<protein>
    <recommendedName>
        <fullName evidence="2">HTH psq-type domain-containing protein</fullName>
    </recommendedName>
</protein>